<evidence type="ECO:0000256" key="2">
    <source>
        <dbReference type="ARBA" id="ARBA00022692"/>
    </source>
</evidence>
<keyword evidence="7" id="KW-1185">Reference proteome</keyword>
<reference evidence="6 7" key="1">
    <citation type="submission" date="2018-04" db="EMBL/GenBank/DDBJ databases">
        <title>Genomic Encyclopedia of Type Strains, Phase IV (KMG-IV): sequencing the most valuable type-strain genomes for metagenomic binning, comparative biology and taxonomic classification.</title>
        <authorList>
            <person name="Goeker M."/>
        </authorList>
    </citation>
    <scope>NUCLEOTIDE SEQUENCE [LARGE SCALE GENOMIC DNA]</scope>
    <source>
        <strain evidence="6 7">DSM 28795</strain>
    </source>
</reference>
<dbReference type="Pfam" id="PF02361">
    <property type="entry name" value="CbiQ"/>
    <property type="match status" value="1"/>
</dbReference>
<evidence type="ECO:0000256" key="4">
    <source>
        <dbReference type="ARBA" id="ARBA00023136"/>
    </source>
</evidence>
<feature type="transmembrane region" description="Helical" evidence="5">
    <location>
        <begin position="79"/>
        <end position="99"/>
    </location>
</feature>
<feature type="transmembrane region" description="Helical" evidence="5">
    <location>
        <begin position="200"/>
        <end position="221"/>
    </location>
</feature>
<evidence type="ECO:0000256" key="1">
    <source>
        <dbReference type="ARBA" id="ARBA00004141"/>
    </source>
</evidence>
<dbReference type="GO" id="GO:0005886">
    <property type="term" value="C:plasma membrane"/>
    <property type="evidence" value="ECO:0007669"/>
    <property type="project" value="UniProtKB-ARBA"/>
</dbReference>
<evidence type="ECO:0000256" key="5">
    <source>
        <dbReference type="SAM" id="Phobius"/>
    </source>
</evidence>
<dbReference type="InterPro" id="IPR003339">
    <property type="entry name" value="ABC/ECF_trnsptr_transmembrane"/>
</dbReference>
<dbReference type="CDD" id="cd16914">
    <property type="entry name" value="EcfT"/>
    <property type="match status" value="1"/>
</dbReference>
<keyword evidence="3 5" id="KW-1133">Transmembrane helix</keyword>
<dbReference type="Proteomes" id="UP000245433">
    <property type="component" value="Unassembled WGS sequence"/>
</dbReference>
<keyword evidence="2 5" id="KW-0812">Transmembrane</keyword>
<protein>
    <submittedName>
        <fullName evidence="6">Energy-coupling factor transport system permease protein</fullName>
    </submittedName>
</protein>
<keyword evidence="4 5" id="KW-0472">Membrane</keyword>
<feature type="transmembrane region" description="Helical" evidence="5">
    <location>
        <begin position="47"/>
        <end position="67"/>
    </location>
</feature>
<comment type="caution">
    <text evidence="6">The sequence shown here is derived from an EMBL/GenBank/DDBJ whole genome shotgun (WGS) entry which is preliminary data.</text>
</comment>
<comment type="subcellular location">
    <subcellularLocation>
        <location evidence="1">Membrane</location>
        <topology evidence="1">Multi-pass membrane protein</topology>
    </subcellularLocation>
</comment>
<sequence>MNLTQRFIFSLIISLEVAFTQSIWANLLLVFLSVLSLLWRRISVKRLLGYLLLAAIPMIGTFLSFYLYGSGTASQNLHFGGVMASRILTFVYVGAWFSYRLDVYELMASLEQNLRLSTTFVYGILGAVSFIPRFKQALQSIRAAGLMRGQALSILSPTLYFKAIIQALIWSESLAMAMTARGFQEGGQRSHYRLYPYRPFGWLIIVVVSLVWPISIILFHIY</sequence>
<evidence type="ECO:0000313" key="6">
    <source>
        <dbReference type="EMBL" id="PVY86405.1"/>
    </source>
</evidence>
<dbReference type="RefSeq" id="WP_089937766.1">
    <property type="nucleotide sequence ID" value="NZ_CAKOEX010000001.1"/>
</dbReference>
<accession>A0A2U1DFD6</accession>
<feature type="transmembrane region" description="Helical" evidence="5">
    <location>
        <begin position="7"/>
        <end position="35"/>
    </location>
</feature>
<name>A0A2U1DFD6_9LACO</name>
<feature type="transmembrane region" description="Helical" evidence="5">
    <location>
        <begin position="159"/>
        <end position="180"/>
    </location>
</feature>
<feature type="transmembrane region" description="Helical" evidence="5">
    <location>
        <begin position="119"/>
        <end position="138"/>
    </location>
</feature>
<proteinExistence type="predicted"/>
<evidence type="ECO:0000313" key="7">
    <source>
        <dbReference type="Proteomes" id="UP000245433"/>
    </source>
</evidence>
<dbReference type="AlphaFoldDB" id="A0A2U1DFD6"/>
<evidence type="ECO:0000256" key="3">
    <source>
        <dbReference type="ARBA" id="ARBA00022989"/>
    </source>
</evidence>
<gene>
    <name evidence="6" type="ORF">C7384_101321</name>
</gene>
<dbReference type="OrthoDB" id="92887at2"/>
<dbReference type="EMBL" id="QEKT01000001">
    <property type="protein sequence ID" value="PVY86405.1"/>
    <property type="molecule type" value="Genomic_DNA"/>
</dbReference>
<organism evidence="6 7">
    <name type="scientific">Convivina intestini</name>
    <dbReference type="NCBI Taxonomy" id="1505726"/>
    <lineage>
        <taxon>Bacteria</taxon>
        <taxon>Bacillati</taxon>
        <taxon>Bacillota</taxon>
        <taxon>Bacilli</taxon>
        <taxon>Lactobacillales</taxon>
        <taxon>Lactobacillaceae</taxon>
        <taxon>Convivina</taxon>
    </lineage>
</organism>